<dbReference type="SUPFAM" id="SSF49899">
    <property type="entry name" value="Concanavalin A-like lectins/glucanases"/>
    <property type="match status" value="1"/>
</dbReference>
<evidence type="ECO:0000256" key="2">
    <source>
        <dbReference type="ARBA" id="ARBA00022723"/>
    </source>
</evidence>
<feature type="chain" id="PRO_5034248780" description="Metalloendopeptidase" evidence="7">
    <location>
        <begin position="22"/>
        <end position="410"/>
    </location>
</feature>
<dbReference type="InterPro" id="IPR001506">
    <property type="entry name" value="Peptidase_M12A"/>
</dbReference>
<evidence type="ECO:0000256" key="7">
    <source>
        <dbReference type="RuleBase" id="RU361183"/>
    </source>
</evidence>
<dbReference type="EC" id="3.4.24.-" evidence="7"/>
<comment type="cofactor">
    <cofactor evidence="7">
        <name>Zn(2+)</name>
        <dbReference type="ChEBI" id="CHEBI:29105"/>
    </cofactor>
    <text evidence="7">Binds 1 zinc ion per subunit.</text>
</comment>
<sequence>MCIKILSFLISFGCLYQHANFLRTTRLWLNQDGSPGGTLYYRLVKTLMPCSKQTIQNTIKDFHELLNPNGSTCIKLVEDNDLNHVPISVSFRNHFDGCTSHTDIPGMPTLTFPPMQIPIEVNDNCIDRRKVVYILARILGLPDEHTRPDRDHFLTIHNDNIKSEFHRFYDKSPNELWTNIQGLPYDYTSVTHVGPFEHALDLKKPTVSSKYPGVHFGDKMNLSVIDIQKLRTLYKCPTEAVNRYVAESEYRPVHCTFDLPMCELVNDWTLHGDKWIKRRGAVTGNGPQTDHSNGDGWYMYTNQTHSTNTASLVSRTEISPGPVCVSLYYYVEDNSTTLIVSQKDSLNGKTSTLQEISSNGTPSWSEIRFNVTSSAMWRISITASVVQGGVAIDDVTVQYGDCPENSCDTY</sequence>
<dbReference type="GeneID" id="111109671"/>
<dbReference type="GO" id="GO:0016020">
    <property type="term" value="C:membrane"/>
    <property type="evidence" value="ECO:0007669"/>
    <property type="project" value="InterPro"/>
</dbReference>
<dbReference type="GO" id="GO:0004222">
    <property type="term" value="F:metalloendopeptidase activity"/>
    <property type="evidence" value="ECO:0007669"/>
    <property type="project" value="UniProtKB-UniRule"/>
</dbReference>
<feature type="domain" description="Peptidase M12A" evidence="9">
    <location>
        <begin position="20"/>
        <end position="237"/>
    </location>
</feature>
<evidence type="ECO:0000256" key="5">
    <source>
        <dbReference type="ARBA" id="ARBA00023049"/>
    </source>
</evidence>
<evidence type="ECO:0000256" key="1">
    <source>
        <dbReference type="ARBA" id="ARBA00022670"/>
    </source>
</evidence>
<evidence type="ECO:0000259" key="8">
    <source>
        <dbReference type="PROSITE" id="PS50060"/>
    </source>
</evidence>
<dbReference type="AlphaFoldDB" id="A0A8B8BDX7"/>
<dbReference type="Gene3D" id="3.40.390.10">
    <property type="entry name" value="Collagenase (Catalytic Domain)"/>
    <property type="match status" value="1"/>
</dbReference>
<dbReference type="PANTHER" id="PTHR10127">
    <property type="entry name" value="DISCOIDIN, CUB, EGF, LAMININ , AND ZINC METALLOPROTEASE DOMAIN CONTAINING"/>
    <property type="match status" value="1"/>
</dbReference>
<dbReference type="InterPro" id="IPR006026">
    <property type="entry name" value="Peptidase_Metallo"/>
</dbReference>
<dbReference type="SMART" id="SM00137">
    <property type="entry name" value="MAM"/>
    <property type="match status" value="1"/>
</dbReference>
<accession>A0A8B8BDX7</accession>
<evidence type="ECO:0000313" key="11">
    <source>
        <dbReference type="RefSeq" id="XP_022301595.1"/>
    </source>
</evidence>
<keyword evidence="1 7" id="KW-0645">Protease</keyword>
<dbReference type="Proteomes" id="UP000694844">
    <property type="component" value="Chromosome 8"/>
</dbReference>
<evidence type="ECO:0000259" key="9">
    <source>
        <dbReference type="PROSITE" id="PS51864"/>
    </source>
</evidence>
<dbReference type="OrthoDB" id="6128992at2759"/>
<gene>
    <name evidence="11" type="primary">LOC111109671</name>
</gene>
<dbReference type="InterPro" id="IPR024079">
    <property type="entry name" value="MetalloPept_cat_dom_sf"/>
</dbReference>
<dbReference type="PANTHER" id="PTHR10127:SF780">
    <property type="entry name" value="METALLOENDOPEPTIDASE"/>
    <property type="match status" value="1"/>
</dbReference>
<evidence type="ECO:0000256" key="3">
    <source>
        <dbReference type="ARBA" id="ARBA00022801"/>
    </source>
</evidence>
<evidence type="ECO:0000313" key="10">
    <source>
        <dbReference type="Proteomes" id="UP000694844"/>
    </source>
</evidence>
<keyword evidence="7" id="KW-0732">Signal</keyword>
<keyword evidence="3 7" id="KW-0378">Hydrolase</keyword>
<name>A0A8B8BDX7_CRAVI</name>
<dbReference type="GO" id="GO:0006508">
    <property type="term" value="P:proteolysis"/>
    <property type="evidence" value="ECO:0007669"/>
    <property type="project" value="UniProtKB-KW"/>
</dbReference>
<keyword evidence="5 7" id="KW-0482">Metalloprotease</keyword>
<keyword evidence="2 7" id="KW-0479">Metal-binding</keyword>
<dbReference type="InterPro" id="IPR013320">
    <property type="entry name" value="ConA-like_dom_sf"/>
</dbReference>
<dbReference type="PROSITE" id="PS50060">
    <property type="entry name" value="MAM_2"/>
    <property type="match status" value="1"/>
</dbReference>
<comment type="caution">
    <text evidence="6">Lacks conserved residue(s) required for the propagation of feature annotation.</text>
</comment>
<dbReference type="RefSeq" id="XP_022301595.1">
    <property type="nucleotide sequence ID" value="XM_022445887.1"/>
</dbReference>
<dbReference type="GO" id="GO:0008270">
    <property type="term" value="F:zinc ion binding"/>
    <property type="evidence" value="ECO:0007669"/>
    <property type="project" value="InterPro"/>
</dbReference>
<keyword evidence="4 7" id="KW-0862">Zinc</keyword>
<evidence type="ECO:0000256" key="6">
    <source>
        <dbReference type="PROSITE-ProRule" id="PRU01211"/>
    </source>
</evidence>
<keyword evidence="10" id="KW-1185">Reference proteome</keyword>
<feature type="signal peptide" evidence="7">
    <location>
        <begin position="1"/>
        <end position="21"/>
    </location>
</feature>
<organism evidence="10 11">
    <name type="scientific">Crassostrea virginica</name>
    <name type="common">Eastern oyster</name>
    <dbReference type="NCBI Taxonomy" id="6565"/>
    <lineage>
        <taxon>Eukaryota</taxon>
        <taxon>Metazoa</taxon>
        <taxon>Spiralia</taxon>
        <taxon>Lophotrochozoa</taxon>
        <taxon>Mollusca</taxon>
        <taxon>Bivalvia</taxon>
        <taxon>Autobranchia</taxon>
        <taxon>Pteriomorphia</taxon>
        <taxon>Ostreida</taxon>
        <taxon>Ostreoidea</taxon>
        <taxon>Ostreidae</taxon>
        <taxon>Crassostrea</taxon>
    </lineage>
</organism>
<dbReference type="InterPro" id="IPR000998">
    <property type="entry name" value="MAM_dom"/>
</dbReference>
<proteinExistence type="predicted"/>
<dbReference type="SMART" id="SM00235">
    <property type="entry name" value="ZnMc"/>
    <property type="match status" value="1"/>
</dbReference>
<reference evidence="11" key="1">
    <citation type="submission" date="2025-08" db="UniProtKB">
        <authorList>
            <consortium name="RefSeq"/>
        </authorList>
    </citation>
    <scope>IDENTIFICATION</scope>
    <source>
        <tissue evidence="11">Whole sample</tissue>
    </source>
</reference>
<dbReference type="PROSITE" id="PS51864">
    <property type="entry name" value="ASTACIN"/>
    <property type="match status" value="1"/>
</dbReference>
<dbReference type="Pfam" id="PF01400">
    <property type="entry name" value="Astacin"/>
    <property type="match status" value="1"/>
</dbReference>
<dbReference type="PRINTS" id="PR00480">
    <property type="entry name" value="ASTACIN"/>
</dbReference>
<protein>
    <recommendedName>
        <fullName evidence="7">Metalloendopeptidase</fullName>
        <ecNumber evidence="7">3.4.24.-</ecNumber>
    </recommendedName>
</protein>
<dbReference type="Gene3D" id="2.60.120.200">
    <property type="match status" value="1"/>
</dbReference>
<dbReference type="CDD" id="cd06263">
    <property type="entry name" value="MAM"/>
    <property type="match status" value="1"/>
</dbReference>
<dbReference type="SUPFAM" id="SSF55486">
    <property type="entry name" value="Metalloproteases ('zincins'), catalytic domain"/>
    <property type="match status" value="1"/>
</dbReference>
<evidence type="ECO:0000256" key="4">
    <source>
        <dbReference type="ARBA" id="ARBA00022833"/>
    </source>
</evidence>
<feature type="domain" description="MAM" evidence="8">
    <location>
        <begin position="253"/>
        <end position="404"/>
    </location>
</feature>
<dbReference type="Pfam" id="PF00629">
    <property type="entry name" value="MAM"/>
    <property type="match status" value="1"/>
</dbReference>